<dbReference type="PhylomeDB" id="A0A0G4FUI7"/>
<feature type="coiled-coil region" evidence="1">
    <location>
        <begin position="591"/>
        <end position="671"/>
    </location>
</feature>
<dbReference type="VEuPathDB" id="CryptoDB:Vbra_5966"/>
<accession>A0A0G4FUI7</accession>
<feature type="region of interest" description="Disordered" evidence="2">
    <location>
        <begin position="469"/>
        <end position="514"/>
    </location>
</feature>
<dbReference type="EMBL" id="CDMY01000502">
    <property type="protein sequence ID" value="CEM18535.1"/>
    <property type="molecule type" value="Genomic_DNA"/>
</dbReference>
<evidence type="ECO:0000256" key="2">
    <source>
        <dbReference type="SAM" id="MobiDB-lite"/>
    </source>
</evidence>
<evidence type="ECO:0000313" key="4">
    <source>
        <dbReference type="Proteomes" id="UP000041254"/>
    </source>
</evidence>
<dbReference type="InParanoid" id="A0A0G4FUI7"/>
<organism evidence="3 4">
    <name type="scientific">Vitrella brassicaformis (strain CCMP3155)</name>
    <dbReference type="NCBI Taxonomy" id="1169540"/>
    <lineage>
        <taxon>Eukaryota</taxon>
        <taxon>Sar</taxon>
        <taxon>Alveolata</taxon>
        <taxon>Colpodellida</taxon>
        <taxon>Vitrellaceae</taxon>
        <taxon>Vitrella</taxon>
    </lineage>
</organism>
<dbReference type="Proteomes" id="UP000041254">
    <property type="component" value="Unassembled WGS sequence"/>
</dbReference>
<dbReference type="AlphaFoldDB" id="A0A0G4FUI7"/>
<evidence type="ECO:0000313" key="3">
    <source>
        <dbReference type="EMBL" id="CEM18535.1"/>
    </source>
</evidence>
<name>A0A0G4FUI7_VITBC</name>
<feature type="compositionally biased region" description="Low complexity" evidence="2">
    <location>
        <begin position="391"/>
        <end position="402"/>
    </location>
</feature>
<feature type="compositionally biased region" description="Basic and acidic residues" evidence="2">
    <location>
        <begin position="469"/>
        <end position="488"/>
    </location>
</feature>
<sequence length="758" mass="84126">MDVSSSSGAATTLAVAKEVLEGWMAHTSQCCGPECDGSNFLWRPGMDIFQSKSFYDPRLKDAGSFIISFVKFHWSHGKRLNESGNIVVFVGHSLKAQLEAAKSRHPHVDSDEVLAAVKQLLKQQPGHTLSRFMAVTEMVEQTTAPTDGGVVSVGAVLFPNEFFSRLGLDSSGMPNPLHVRLMSEFNGFKSSVLFTGAMATRAYELVIRQASCFEGATMLAALWAAMQGENKQKRSVHWELDHDWNDEFRIKEITTVISIIIHHTFNMLKEDPPEGALAKHYKNVILVYMRLIDVINWPSMWKKLQRNKIIFDGSPFASLTPEINANKANGEAFCVKHPGSHESTFLLRSCEAVSRHKDLFAPLQRSTAPAIEEAGLTKTVIYHINDKPPRSSTTTSSSGSSGRATGILRSKDLAFSTDLFETHRRCYDLLMKRDGATTGELVKEERRLEGKRLAQLEADAQRHMDELLEWENTGKKPGKQDTAGKSEAKPATAGKKHNKKGREGNVGPSVPPSSDRLTSLLTGVLGHVLLLPLLLLASLGSLLRRHMTYSQPPRRSMNPSQRRPLPDLPVPQRLPRRPAAEDILPSVSDALRIETEKRQRLEARLETTQAKLGKLEDQHARHMQRSTEHMSLKDQIIKDQHDRLGALTAQLSALREEKAAREREVSRALADKEAEITRLRGVSIATHPSQGSDQTAKLSSRLAGLSSVPDLLSFSRDVLARQMALCREQQELLKLVDSAQGSIDRLTRTQGQADRNAA</sequence>
<feature type="region of interest" description="Disordered" evidence="2">
    <location>
        <begin position="550"/>
        <end position="573"/>
    </location>
</feature>
<reference evidence="3 4" key="1">
    <citation type="submission" date="2014-11" db="EMBL/GenBank/DDBJ databases">
        <authorList>
            <person name="Zhu J."/>
            <person name="Qi W."/>
            <person name="Song R."/>
        </authorList>
    </citation>
    <scope>NUCLEOTIDE SEQUENCE [LARGE SCALE GENOMIC DNA]</scope>
</reference>
<feature type="region of interest" description="Disordered" evidence="2">
    <location>
        <begin position="385"/>
        <end position="405"/>
    </location>
</feature>
<protein>
    <submittedName>
        <fullName evidence="3">Uncharacterized protein</fullName>
    </submittedName>
</protein>
<feature type="compositionally biased region" description="Polar residues" evidence="2">
    <location>
        <begin position="550"/>
        <end position="561"/>
    </location>
</feature>
<gene>
    <name evidence="3" type="ORF">Vbra_5966</name>
</gene>
<keyword evidence="1" id="KW-0175">Coiled coil</keyword>
<keyword evidence="4" id="KW-1185">Reference proteome</keyword>
<proteinExistence type="predicted"/>
<evidence type="ECO:0000256" key="1">
    <source>
        <dbReference type="SAM" id="Coils"/>
    </source>
</evidence>